<dbReference type="EMBL" id="GBRH01268522">
    <property type="protein sequence ID" value="JAD29373.1"/>
    <property type="molecule type" value="Transcribed_RNA"/>
</dbReference>
<protein>
    <submittedName>
        <fullName evidence="1">Uncharacterized protein</fullName>
    </submittedName>
</protein>
<proteinExistence type="predicted"/>
<evidence type="ECO:0000313" key="1">
    <source>
        <dbReference type="EMBL" id="JAD29373.1"/>
    </source>
</evidence>
<name>A0A0A8YVC4_ARUDO</name>
<reference evidence="1" key="2">
    <citation type="journal article" date="2015" name="Data Brief">
        <title>Shoot transcriptome of the giant reed, Arundo donax.</title>
        <authorList>
            <person name="Barrero R.A."/>
            <person name="Guerrero F.D."/>
            <person name="Moolhuijzen P."/>
            <person name="Goolsby J.A."/>
            <person name="Tidwell J."/>
            <person name="Bellgard S.E."/>
            <person name="Bellgard M.I."/>
        </authorList>
    </citation>
    <scope>NUCLEOTIDE SEQUENCE</scope>
    <source>
        <tissue evidence="1">Shoot tissue taken approximately 20 cm above the soil surface</tissue>
    </source>
</reference>
<dbReference type="AlphaFoldDB" id="A0A0A8YVC4"/>
<reference evidence="1" key="1">
    <citation type="submission" date="2014-09" db="EMBL/GenBank/DDBJ databases">
        <authorList>
            <person name="Magalhaes I.L.F."/>
            <person name="Oliveira U."/>
            <person name="Santos F.R."/>
            <person name="Vidigal T.H.D.A."/>
            <person name="Brescovit A.D."/>
            <person name="Santos A.J."/>
        </authorList>
    </citation>
    <scope>NUCLEOTIDE SEQUENCE</scope>
    <source>
        <tissue evidence="1">Shoot tissue taken approximately 20 cm above the soil surface</tissue>
    </source>
</reference>
<sequence>MGMAARHCTGCSYTFSHVENKADKETTCQLIVSYSPH</sequence>
<organism evidence="1">
    <name type="scientific">Arundo donax</name>
    <name type="common">Giant reed</name>
    <name type="synonym">Donax arundinaceus</name>
    <dbReference type="NCBI Taxonomy" id="35708"/>
    <lineage>
        <taxon>Eukaryota</taxon>
        <taxon>Viridiplantae</taxon>
        <taxon>Streptophyta</taxon>
        <taxon>Embryophyta</taxon>
        <taxon>Tracheophyta</taxon>
        <taxon>Spermatophyta</taxon>
        <taxon>Magnoliopsida</taxon>
        <taxon>Liliopsida</taxon>
        <taxon>Poales</taxon>
        <taxon>Poaceae</taxon>
        <taxon>PACMAD clade</taxon>
        <taxon>Arundinoideae</taxon>
        <taxon>Arundineae</taxon>
        <taxon>Arundo</taxon>
    </lineage>
</organism>
<accession>A0A0A8YVC4</accession>